<evidence type="ECO:0000313" key="3">
    <source>
        <dbReference type="EMBL" id="CAF3447301.1"/>
    </source>
</evidence>
<accession>A0A818DGJ3</accession>
<feature type="compositionally biased region" description="Polar residues" evidence="2">
    <location>
        <begin position="361"/>
        <end position="370"/>
    </location>
</feature>
<dbReference type="Proteomes" id="UP000663833">
    <property type="component" value="Unassembled WGS sequence"/>
</dbReference>
<evidence type="ECO:0008006" key="6">
    <source>
        <dbReference type="Google" id="ProtNLM"/>
    </source>
</evidence>
<evidence type="ECO:0000256" key="2">
    <source>
        <dbReference type="SAM" id="MobiDB-lite"/>
    </source>
</evidence>
<reference evidence="3" key="1">
    <citation type="submission" date="2021-02" db="EMBL/GenBank/DDBJ databases">
        <authorList>
            <person name="Nowell W R."/>
        </authorList>
    </citation>
    <scope>NUCLEOTIDE SEQUENCE</scope>
</reference>
<dbReference type="InterPro" id="IPR027417">
    <property type="entry name" value="P-loop_NTPase"/>
</dbReference>
<sequence length="532" mass="60669">MPNEKKRFILLGEAGAGKSTLINVLYNFFNGTINPTDVFSAATQVKLAIPCKYWDDRVVETFADQKLNERNIHDVTISQTMKCHSYSFETPNITFNTFEDNVTMLEGCGLILIVHNIERKIWKSPYEIIDTPGFNDTAGIEFDGNNLNCIEEELRTVQHLNGIIVVINGSIDRVSTAFKNFLYLLRQIWGTTLCNACVGVLTNCDSSSVNINPRLLYSELQINPEKTFYFQNTVFRWNRQRKVTKQLQEDFEDAVESVKMLLSALRKCPPVPTESFLVSPIKLGVIQKCIESSILYLLELVTALIGIELTEEGISASKSEMSRNANRDVYHHIHAVAWQALVVAPTKKSKDKKELKPIHSNRVQDSQHMACNNRKTKESHSDTGHSSPPPPLPPSSEHADCTARSNDTYNRYYNEYDRHVVYRPKNVTVELIVPDGESIARHNNANQECTNLIAKRSRLRDQKQELHDLILSTYETLRQQVSEIRKINKDYDLLEKNSELLRQFKVKTTASPDNQAALKNFYLNIIDILEGK</sequence>
<feature type="region of interest" description="Disordered" evidence="2">
    <location>
        <begin position="348"/>
        <end position="403"/>
    </location>
</feature>
<evidence type="ECO:0000313" key="4">
    <source>
        <dbReference type="EMBL" id="CAF4301996.1"/>
    </source>
</evidence>
<dbReference type="Gene3D" id="3.40.50.300">
    <property type="entry name" value="P-loop containing nucleotide triphosphate hydrolases"/>
    <property type="match status" value="1"/>
</dbReference>
<dbReference type="Proteomes" id="UP000663851">
    <property type="component" value="Unassembled WGS sequence"/>
</dbReference>
<dbReference type="PANTHER" id="PTHR32046:SF12">
    <property type="entry name" value="AIG1-TYPE G DOMAIN-CONTAINING PROTEIN"/>
    <property type="match status" value="1"/>
</dbReference>
<dbReference type="SUPFAM" id="SSF52540">
    <property type="entry name" value="P-loop containing nucleoside triphosphate hydrolases"/>
    <property type="match status" value="2"/>
</dbReference>
<evidence type="ECO:0000256" key="1">
    <source>
        <dbReference type="SAM" id="Coils"/>
    </source>
</evidence>
<proteinExistence type="predicted"/>
<gene>
    <name evidence="4" type="ORF">HFQ381_LOCUS13609</name>
    <name evidence="3" type="ORF">LUA448_LOCUS21650</name>
</gene>
<name>A0A818DGJ3_9BILA</name>
<dbReference type="AlphaFoldDB" id="A0A818DGJ3"/>
<keyword evidence="1" id="KW-0175">Coiled coil</keyword>
<comment type="caution">
    <text evidence="3">The sequence shown here is derived from an EMBL/GenBank/DDBJ whole genome shotgun (WGS) entry which is preliminary data.</text>
</comment>
<dbReference type="EMBL" id="CAJNYD010002855">
    <property type="protein sequence ID" value="CAF3447301.1"/>
    <property type="molecule type" value="Genomic_DNA"/>
</dbReference>
<feature type="coiled-coil region" evidence="1">
    <location>
        <begin position="442"/>
        <end position="497"/>
    </location>
</feature>
<protein>
    <recommendedName>
        <fullName evidence="6">G domain-containing protein</fullName>
    </recommendedName>
</protein>
<dbReference type="EMBL" id="CAJOBO010000864">
    <property type="protein sequence ID" value="CAF4301996.1"/>
    <property type="molecule type" value="Genomic_DNA"/>
</dbReference>
<evidence type="ECO:0000313" key="5">
    <source>
        <dbReference type="Proteomes" id="UP000663833"/>
    </source>
</evidence>
<organism evidence="3 5">
    <name type="scientific">Rotaria socialis</name>
    <dbReference type="NCBI Taxonomy" id="392032"/>
    <lineage>
        <taxon>Eukaryota</taxon>
        <taxon>Metazoa</taxon>
        <taxon>Spiralia</taxon>
        <taxon>Gnathifera</taxon>
        <taxon>Rotifera</taxon>
        <taxon>Eurotatoria</taxon>
        <taxon>Bdelloidea</taxon>
        <taxon>Philodinida</taxon>
        <taxon>Philodinidae</taxon>
        <taxon>Rotaria</taxon>
    </lineage>
</organism>
<dbReference type="PANTHER" id="PTHR32046">
    <property type="entry name" value="G DOMAIN-CONTAINING PROTEIN"/>
    <property type="match status" value="1"/>
</dbReference>